<evidence type="ECO:0000256" key="5">
    <source>
        <dbReference type="ARBA" id="ARBA00023136"/>
    </source>
</evidence>
<feature type="transmembrane region" description="Helical" evidence="6">
    <location>
        <begin position="108"/>
        <end position="129"/>
    </location>
</feature>
<feature type="transmembrane region" description="Helical" evidence="6">
    <location>
        <begin position="141"/>
        <end position="163"/>
    </location>
</feature>
<dbReference type="InterPro" id="IPR004633">
    <property type="entry name" value="NaPi_cotrn-rel/YqeW-like"/>
</dbReference>
<accession>A0A7X1AW88</accession>
<evidence type="ECO:0000256" key="4">
    <source>
        <dbReference type="ARBA" id="ARBA00022989"/>
    </source>
</evidence>
<keyword evidence="2" id="KW-1003">Cell membrane</keyword>
<keyword evidence="4 6" id="KW-1133">Transmembrane helix</keyword>
<dbReference type="AlphaFoldDB" id="A0A7X1AW88"/>
<dbReference type="PANTHER" id="PTHR10010">
    <property type="entry name" value="SOLUTE CARRIER FAMILY 34 SODIUM PHOSPHATE , MEMBER 2-RELATED"/>
    <property type="match status" value="1"/>
</dbReference>
<protein>
    <submittedName>
        <fullName evidence="7">Na/Pi cotransporter family protein</fullName>
    </submittedName>
</protein>
<feature type="transmembrane region" description="Helical" evidence="6">
    <location>
        <begin position="329"/>
        <end position="350"/>
    </location>
</feature>
<dbReference type="RefSeq" id="WP_185690981.1">
    <property type="nucleotide sequence ID" value="NZ_JACHVA010000005.1"/>
</dbReference>
<comment type="caution">
    <text evidence="7">The sequence shown here is derived from an EMBL/GenBank/DDBJ whole genome shotgun (WGS) entry which is preliminary data.</text>
</comment>
<dbReference type="Gene3D" id="1.20.58.220">
    <property type="entry name" value="Phosphate transport system protein phou homolog 2, domain 2"/>
    <property type="match status" value="1"/>
</dbReference>
<evidence type="ECO:0000313" key="8">
    <source>
        <dbReference type="Proteomes" id="UP000525652"/>
    </source>
</evidence>
<proteinExistence type="predicted"/>
<evidence type="ECO:0000256" key="3">
    <source>
        <dbReference type="ARBA" id="ARBA00022692"/>
    </source>
</evidence>
<dbReference type="SUPFAM" id="SSF109755">
    <property type="entry name" value="PhoU-like"/>
    <property type="match status" value="1"/>
</dbReference>
<organism evidence="7 8">
    <name type="scientific">Puniceicoccus vermicola</name>
    <dbReference type="NCBI Taxonomy" id="388746"/>
    <lineage>
        <taxon>Bacteria</taxon>
        <taxon>Pseudomonadati</taxon>
        <taxon>Verrucomicrobiota</taxon>
        <taxon>Opitutia</taxon>
        <taxon>Puniceicoccales</taxon>
        <taxon>Puniceicoccaceae</taxon>
        <taxon>Puniceicoccus</taxon>
    </lineage>
</organism>
<dbReference type="InterPro" id="IPR003841">
    <property type="entry name" value="Na/Pi_transpt"/>
</dbReference>
<sequence length="584" mass="63894">MIFHFFLDRCFDGGIGKPNFDLSVKFFGVMVGLSMESSEIDWIQLGLQLLGGLALFLLGMEELTASLRAVAGGHLKKFLAKATKNRFLALVSGTVVTAAAQSSSITTVLLVGFCSVGLLSLSNSVGIILGANLGSTVTAQIIAFNVTQWGLLLVAIGFAMRLIKQREKVRYVGGLLLGLGLIFFGMELMSEATRPLRDYQPFVDLMAEMTNPAFGILCGLLFTALVQSSAAATGLTIVLATEGFLSLPGAIAVVLGSNVGTCVTALMAAVGQPRIALRVAMIHVLFNVGGVLIWLPFLPYLADIALWMTNLFSPGSGDDVGRAVANAHTVFNFINAFLFLGFTGLLVSLVEKMIPERDKDRRINRFLDDYYLSEPETALGQVRAEVVDFLQTVSGLHRDLSQAIGEKNEKRIREFDGADDEIDRRQEDLLRFLGRLAEKRLTGLQQAQSNSFVGIVNQIENLGDLLDHVFQGLGIDLLELESGMSDETSRLLLQLTDGVQEVFARGIEAVRHPTSETKKEVVDQERGVRQLVREAKDSLSTRLANRDDERLRIFRIEVDMIECQSRVAHILAEIAREIRLEKGA</sequence>
<dbReference type="NCBIfam" id="NF037997">
    <property type="entry name" value="Na_Pi_symport"/>
    <property type="match status" value="1"/>
</dbReference>
<feature type="transmembrane region" description="Helical" evidence="6">
    <location>
        <begin position="282"/>
        <end position="309"/>
    </location>
</feature>
<dbReference type="GO" id="GO:0005436">
    <property type="term" value="F:sodium:phosphate symporter activity"/>
    <property type="evidence" value="ECO:0007669"/>
    <property type="project" value="InterPro"/>
</dbReference>
<dbReference type="GO" id="GO:0005886">
    <property type="term" value="C:plasma membrane"/>
    <property type="evidence" value="ECO:0007669"/>
    <property type="project" value="UniProtKB-SubCell"/>
</dbReference>
<keyword evidence="3 6" id="KW-0812">Transmembrane</keyword>
<dbReference type="NCBIfam" id="TIGR00704">
    <property type="entry name" value="NaPi_cotrn_rel"/>
    <property type="match status" value="1"/>
</dbReference>
<feature type="transmembrane region" description="Helical" evidence="6">
    <location>
        <begin position="245"/>
        <end position="270"/>
    </location>
</feature>
<dbReference type="PANTHER" id="PTHR10010:SF46">
    <property type="entry name" value="SODIUM-DEPENDENT PHOSPHATE TRANSPORT PROTEIN 2B"/>
    <property type="match status" value="1"/>
</dbReference>
<dbReference type="InterPro" id="IPR038078">
    <property type="entry name" value="PhoU-like_sf"/>
</dbReference>
<feature type="transmembrane region" description="Helical" evidence="6">
    <location>
        <begin position="214"/>
        <end position="239"/>
    </location>
</feature>
<comment type="subcellular location">
    <subcellularLocation>
        <location evidence="1">Cell membrane</location>
        <topology evidence="1">Multi-pass membrane protein</topology>
    </subcellularLocation>
</comment>
<evidence type="ECO:0000256" key="2">
    <source>
        <dbReference type="ARBA" id="ARBA00022475"/>
    </source>
</evidence>
<gene>
    <name evidence="7" type="ORF">H5P30_00345</name>
</gene>
<evidence type="ECO:0000256" key="1">
    <source>
        <dbReference type="ARBA" id="ARBA00004651"/>
    </source>
</evidence>
<dbReference type="GO" id="GO:0044341">
    <property type="term" value="P:sodium-dependent phosphate transport"/>
    <property type="evidence" value="ECO:0007669"/>
    <property type="project" value="InterPro"/>
</dbReference>
<dbReference type="Proteomes" id="UP000525652">
    <property type="component" value="Unassembled WGS sequence"/>
</dbReference>
<keyword evidence="5 6" id="KW-0472">Membrane</keyword>
<dbReference type="Pfam" id="PF02690">
    <property type="entry name" value="Na_Pi_cotrans"/>
    <property type="match status" value="2"/>
</dbReference>
<feature type="transmembrane region" description="Helical" evidence="6">
    <location>
        <begin position="169"/>
        <end position="189"/>
    </location>
</feature>
<reference evidence="7 8" key="1">
    <citation type="submission" date="2020-07" db="EMBL/GenBank/DDBJ databases">
        <authorList>
            <person name="Feng X."/>
        </authorList>
    </citation>
    <scope>NUCLEOTIDE SEQUENCE [LARGE SCALE GENOMIC DNA]</scope>
    <source>
        <strain evidence="7 8">JCM14086</strain>
    </source>
</reference>
<evidence type="ECO:0000256" key="6">
    <source>
        <dbReference type="SAM" id="Phobius"/>
    </source>
</evidence>
<keyword evidence="8" id="KW-1185">Reference proteome</keyword>
<evidence type="ECO:0000313" key="7">
    <source>
        <dbReference type="EMBL" id="MBC2600223.1"/>
    </source>
</evidence>
<dbReference type="EMBL" id="JACHVA010000005">
    <property type="protein sequence ID" value="MBC2600223.1"/>
    <property type="molecule type" value="Genomic_DNA"/>
</dbReference>
<name>A0A7X1AW88_9BACT</name>